<evidence type="ECO:0000256" key="5">
    <source>
        <dbReference type="ARBA" id="ARBA00022989"/>
    </source>
</evidence>
<keyword evidence="3 7" id="KW-0813">Transport</keyword>
<dbReference type="InterPro" id="IPR050360">
    <property type="entry name" value="MFS_Sugar_Transporters"/>
</dbReference>
<dbReference type="KEGG" id="bze:COCCADRAFT_41866"/>
<accession>W6XXD7</accession>
<dbReference type="GO" id="GO:0005351">
    <property type="term" value="F:carbohydrate:proton symporter activity"/>
    <property type="evidence" value="ECO:0007669"/>
    <property type="project" value="TreeGrafter"/>
</dbReference>
<gene>
    <name evidence="10" type="ORF">COCCADRAFT_41866</name>
</gene>
<sequence length="501" mass="55643">MPINKKDAYQINFDAAKATEAEHNMTLWQGLKLYPKAIGRSILLSAAIIMEGFDIVLIANLFAVPAFKRQFVVQLPDGTFEITAAWQTGLSNGTVVGELLGLMLNGWIADRFGYRKTMIGALLAVNFLIFIVFFASRVEQLLVGLILLGIPWRVFQTLTTTYAAEVCPVALLIGQFLASAVLKGVATREDHWAYRIPYALQWIWPIPLIVGIFLAPESPWWLVRQGRVEEAKTTVLRLTSANQLESFNADETIAMMVHTNEIETAATESIGYLDSCGSGFMGYSTYFYLQAGLDTSNAFTMSLVQYSLGAIGVFCLWALITKFGRRTLYIGGLVILFVLLVLIGSLGLVAKTNTGAQWAIGSMLLVYTFIYDASVGSVCYSLVAELSSTRLRQKTIVLARNLYNVGGIINNFLTPNMLNPSAWNWGAKSGFFWAGSYSLCIVWCYFRLPEPKDRTYGELDMLFEYKVSARKFASTSVDTFTGAIETNDSKEKMHVQHIEKA</sequence>
<evidence type="ECO:0000256" key="1">
    <source>
        <dbReference type="ARBA" id="ARBA00004141"/>
    </source>
</evidence>
<dbReference type="Gene3D" id="1.20.1250.20">
    <property type="entry name" value="MFS general substrate transporter like domains"/>
    <property type="match status" value="2"/>
</dbReference>
<dbReference type="OrthoDB" id="6612291at2759"/>
<dbReference type="InterPro" id="IPR003663">
    <property type="entry name" value="Sugar/inositol_transpt"/>
</dbReference>
<reference evidence="10 11" key="1">
    <citation type="journal article" date="2013" name="PLoS Genet.">
        <title>Comparative genome structure, secondary metabolite, and effector coding capacity across Cochliobolus pathogens.</title>
        <authorList>
            <person name="Condon B.J."/>
            <person name="Leng Y."/>
            <person name="Wu D."/>
            <person name="Bushley K.E."/>
            <person name="Ohm R.A."/>
            <person name="Otillar R."/>
            <person name="Martin J."/>
            <person name="Schackwitz W."/>
            <person name="Grimwood J."/>
            <person name="MohdZainudin N."/>
            <person name="Xue C."/>
            <person name="Wang R."/>
            <person name="Manning V.A."/>
            <person name="Dhillon B."/>
            <person name="Tu Z.J."/>
            <person name="Steffenson B.J."/>
            <person name="Salamov A."/>
            <person name="Sun H."/>
            <person name="Lowry S."/>
            <person name="LaButti K."/>
            <person name="Han J."/>
            <person name="Copeland A."/>
            <person name="Lindquist E."/>
            <person name="Barry K."/>
            <person name="Schmutz J."/>
            <person name="Baker S.E."/>
            <person name="Ciuffetti L.M."/>
            <person name="Grigoriev I.V."/>
            <person name="Zhong S."/>
            <person name="Turgeon B.G."/>
        </authorList>
    </citation>
    <scope>NUCLEOTIDE SEQUENCE [LARGE SCALE GENOMIC DNA]</scope>
    <source>
        <strain evidence="10 11">26-R-13</strain>
    </source>
</reference>
<keyword evidence="11" id="KW-1185">Reference proteome</keyword>
<feature type="transmembrane region" description="Helical" evidence="8">
    <location>
        <begin position="356"/>
        <end position="383"/>
    </location>
</feature>
<dbReference type="PANTHER" id="PTHR48022:SF5">
    <property type="entry name" value="ALPHA-GLUCOSIDES PERMEASE MPH2-RELATED"/>
    <property type="match status" value="1"/>
</dbReference>
<dbReference type="RefSeq" id="XP_007718287.1">
    <property type="nucleotide sequence ID" value="XM_007720097.1"/>
</dbReference>
<dbReference type="eggNOG" id="KOG0254">
    <property type="taxonomic scope" value="Eukaryota"/>
</dbReference>
<evidence type="ECO:0000256" key="4">
    <source>
        <dbReference type="ARBA" id="ARBA00022692"/>
    </source>
</evidence>
<evidence type="ECO:0000313" key="10">
    <source>
        <dbReference type="EMBL" id="EUC27404.1"/>
    </source>
</evidence>
<evidence type="ECO:0000313" key="11">
    <source>
        <dbReference type="Proteomes" id="UP000053841"/>
    </source>
</evidence>
<comment type="subcellular location">
    <subcellularLocation>
        <location evidence="1">Membrane</location>
        <topology evidence="1">Multi-pass membrane protein</topology>
    </subcellularLocation>
</comment>
<dbReference type="Proteomes" id="UP000053841">
    <property type="component" value="Unassembled WGS sequence"/>
</dbReference>
<dbReference type="InterPro" id="IPR005828">
    <property type="entry name" value="MFS_sugar_transport-like"/>
</dbReference>
<feature type="transmembrane region" description="Helical" evidence="8">
    <location>
        <begin position="162"/>
        <end position="186"/>
    </location>
</feature>
<keyword evidence="6 8" id="KW-0472">Membrane</keyword>
<feature type="domain" description="Major facilitator superfamily (MFS) profile" evidence="9">
    <location>
        <begin position="40"/>
        <end position="452"/>
    </location>
</feature>
<dbReference type="AlphaFoldDB" id="W6XXD7"/>
<evidence type="ECO:0000256" key="7">
    <source>
        <dbReference type="RuleBase" id="RU003346"/>
    </source>
</evidence>
<dbReference type="Pfam" id="PF00083">
    <property type="entry name" value="Sugar_tr"/>
    <property type="match status" value="1"/>
</dbReference>
<feature type="transmembrane region" description="Helical" evidence="8">
    <location>
        <begin position="425"/>
        <end position="446"/>
    </location>
</feature>
<keyword evidence="5 8" id="KW-1133">Transmembrane helix</keyword>
<evidence type="ECO:0000256" key="6">
    <source>
        <dbReference type="ARBA" id="ARBA00023136"/>
    </source>
</evidence>
<evidence type="ECO:0000256" key="3">
    <source>
        <dbReference type="ARBA" id="ARBA00022448"/>
    </source>
</evidence>
<dbReference type="EMBL" id="KI964936">
    <property type="protein sequence ID" value="EUC27404.1"/>
    <property type="molecule type" value="Genomic_DNA"/>
</dbReference>
<dbReference type="InterPro" id="IPR036259">
    <property type="entry name" value="MFS_trans_sf"/>
</dbReference>
<dbReference type="PROSITE" id="PS50850">
    <property type="entry name" value="MFS"/>
    <property type="match status" value="1"/>
</dbReference>
<feature type="transmembrane region" description="Helical" evidence="8">
    <location>
        <begin position="84"/>
        <end position="109"/>
    </location>
</feature>
<feature type="transmembrane region" description="Helical" evidence="8">
    <location>
        <begin position="121"/>
        <end position="150"/>
    </location>
</feature>
<name>W6XXD7_COCC2</name>
<comment type="similarity">
    <text evidence="2 7">Belongs to the major facilitator superfamily. Sugar transporter (TC 2.A.1.1) family.</text>
</comment>
<feature type="transmembrane region" description="Helical" evidence="8">
    <location>
        <begin position="303"/>
        <end position="320"/>
    </location>
</feature>
<protein>
    <recommendedName>
        <fullName evidence="9">Major facilitator superfamily (MFS) profile domain-containing protein</fullName>
    </recommendedName>
</protein>
<feature type="transmembrane region" description="Helical" evidence="8">
    <location>
        <begin position="42"/>
        <end position="64"/>
    </location>
</feature>
<dbReference type="GeneID" id="19149578"/>
<dbReference type="SUPFAM" id="SSF103473">
    <property type="entry name" value="MFS general substrate transporter"/>
    <property type="match status" value="1"/>
</dbReference>
<dbReference type="InterPro" id="IPR020846">
    <property type="entry name" value="MFS_dom"/>
</dbReference>
<evidence type="ECO:0000256" key="2">
    <source>
        <dbReference type="ARBA" id="ARBA00010992"/>
    </source>
</evidence>
<proteinExistence type="inferred from homology"/>
<dbReference type="NCBIfam" id="TIGR00879">
    <property type="entry name" value="SP"/>
    <property type="match status" value="1"/>
</dbReference>
<evidence type="ECO:0000259" key="9">
    <source>
        <dbReference type="PROSITE" id="PS50850"/>
    </source>
</evidence>
<feature type="transmembrane region" description="Helical" evidence="8">
    <location>
        <begin position="327"/>
        <end position="350"/>
    </location>
</feature>
<feature type="transmembrane region" description="Helical" evidence="8">
    <location>
        <begin position="395"/>
        <end position="413"/>
    </location>
</feature>
<organism evidence="10 11">
    <name type="scientific">Cochliobolus carbonum (strain 26-R-13)</name>
    <name type="common">Maize leaf spot fungus</name>
    <name type="synonym">Bipolaris zeicola</name>
    <dbReference type="NCBI Taxonomy" id="930089"/>
    <lineage>
        <taxon>Eukaryota</taxon>
        <taxon>Fungi</taxon>
        <taxon>Dikarya</taxon>
        <taxon>Ascomycota</taxon>
        <taxon>Pezizomycotina</taxon>
        <taxon>Dothideomycetes</taxon>
        <taxon>Pleosporomycetidae</taxon>
        <taxon>Pleosporales</taxon>
        <taxon>Pleosporineae</taxon>
        <taxon>Pleosporaceae</taxon>
        <taxon>Bipolaris</taxon>
    </lineage>
</organism>
<evidence type="ECO:0000256" key="8">
    <source>
        <dbReference type="SAM" id="Phobius"/>
    </source>
</evidence>
<keyword evidence="4 8" id="KW-0812">Transmembrane</keyword>
<dbReference type="PANTHER" id="PTHR48022">
    <property type="entry name" value="PLASTIDIC GLUCOSE TRANSPORTER 4"/>
    <property type="match status" value="1"/>
</dbReference>
<feature type="transmembrane region" description="Helical" evidence="8">
    <location>
        <begin position="198"/>
        <end position="215"/>
    </location>
</feature>
<dbReference type="GO" id="GO:0016020">
    <property type="term" value="C:membrane"/>
    <property type="evidence" value="ECO:0007669"/>
    <property type="project" value="UniProtKB-SubCell"/>
</dbReference>
<dbReference type="HOGENOM" id="CLU_001265_11_5_1"/>